<dbReference type="InterPro" id="IPR013783">
    <property type="entry name" value="Ig-like_fold"/>
</dbReference>
<dbReference type="GO" id="GO:0008422">
    <property type="term" value="F:beta-glucosidase activity"/>
    <property type="evidence" value="ECO:0007669"/>
    <property type="project" value="UniProtKB-ARBA"/>
</dbReference>
<dbReference type="SUPFAM" id="SSF51445">
    <property type="entry name" value="(Trans)glycosidases"/>
    <property type="match status" value="1"/>
</dbReference>
<evidence type="ECO:0000313" key="6">
    <source>
        <dbReference type="Proteomes" id="UP000641588"/>
    </source>
</evidence>
<protein>
    <submittedName>
        <fullName evidence="5">Glycosyl hydrolase</fullName>
    </submittedName>
</protein>
<dbReference type="CDD" id="cd08547">
    <property type="entry name" value="Type_II_cohesin"/>
    <property type="match status" value="1"/>
</dbReference>
<sequence length="928" mass="97729">MASIFYHSKKIANALLIMSFSFSLASGAAAATPSGSQVLPWMDTSLTPAVRSQLLIGAMTLDQKIEQIAGSPGTNPDLPQCGSTFRHINGIPELGIPNFRITNGPVGLGGGDCNPQDKATALPVALGLAASFDTDLAYSFGNLMGGEARTLGLHELEGPGMDMARVGEGGRNFEYMGEDPYLAGILSSREIHGIQDNNIIAMSKHYVLNDQEKNRNSVSVNIADNVLHELYLLPFEMSVKDGNVASIMCSYNRIGGIYACDNKYLLTTVLRDMWGFKGYVQSDFGATHSTAMALNAGLDLEMQSAINFTPAKINAALSDGSLTINTINQALDRRYVQMFKFGIFDTPAQHGTIDAQANGATARAIAEQTAVLLKNEGHLLPLSSSVKSIALIGQSTFADAAVAGGGGSSRVSPLYTITPLDGLQNTLAKIGSNATITKVMVANNNSNLDAAVAAAKNADVVIIMAGVVTSEGSDRPSLSLPNNQDAMISAVAAANKNTALVLKDGDPVLMPWINQVPAILEAWNPGEEDGNVVANLLFGLANPSGKLPVTYPISKADTPTSTDERYPGIGSGAGVVPQVYYSEDMKMGYRWYDSQGIKPQFAFGYGLSYSNFSISNLSVTQRTTDGTKPIQVSLSVKNTGTVAGAEVPQVYLGLPENANEPPKRLVGFKKIWLAPGEEKQVTITIDPAASNHPLSIWNSAAAAWTTLEGEYKVYVGNSSDNITLTNSFTVGRTATLSGDTSVLNGKNFSLNYGLKNVTQSVYQGVYAQDLTLSYDPTKVEFVDAQSSKTGLSVVSKNVTEPGKVRIMLASLGASNAIKTDGDLLTLQFKAKSAAQSASTTITLANIIVADGSGNEAQLAKASQKVLITVTQGDLNGDGKVTIGDLAIVAAAYGKTSSSPDWALAKLADVNNDGKVDIIDLASVAQLIN</sequence>
<dbReference type="InterPro" id="IPR001764">
    <property type="entry name" value="Glyco_hydro_3_N"/>
</dbReference>
<comment type="caution">
    <text evidence="5">The sequence shown here is derived from an EMBL/GenBank/DDBJ whole genome shotgun (WGS) entry which is preliminary data.</text>
</comment>
<comment type="similarity">
    <text evidence="1">Belongs to the glycosyl hydrolase 3 family.</text>
</comment>
<dbReference type="Pfam" id="PF00404">
    <property type="entry name" value="Dockerin_1"/>
    <property type="match status" value="1"/>
</dbReference>
<dbReference type="GO" id="GO:0009251">
    <property type="term" value="P:glucan catabolic process"/>
    <property type="evidence" value="ECO:0007669"/>
    <property type="project" value="TreeGrafter"/>
</dbReference>
<dbReference type="PANTHER" id="PTHR42715">
    <property type="entry name" value="BETA-GLUCOSIDASE"/>
    <property type="match status" value="1"/>
</dbReference>
<dbReference type="Pfam" id="PF00963">
    <property type="entry name" value="Cohesin"/>
    <property type="match status" value="1"/>
</dbReference>
<dbReference type="GO" id="GO:0030246">
    <property type="term" value="F:carbohydrate binding"/>
    <property type="evidence" value="ECO:0007669"/>
    <property type="project" value="InterPro"/>
</dbReference>
<feature type="chain" id="PRO_5039093848" evidence="3">
    <location>
        <begin position="26"/>
        <end position="928"/>
    </location>
</feature>
<keyword evidence="2 5" id="KW-0378">Hydrolase</keyword>
<evidence type="ECO:0000256" key="2">
    <source>
        <dbReference type="ARBA" id="ARBA00022801"/>
    </source>
</evidence>
<evidence type="ECO:0000256" key="1">
    <source>
        <dbReference type="ARBA" id="ARBA00005336"/>
    </source>
</evidence>
<dbReference type="SUPFAM" id="SSF63446">
    <property type="entry name" value="Type I dockerin domain"/>
    <property type="match status" value="1"/>
</dbReference>
<gene>
    <name evidence="5" type="ORF">GC093_29755</name>
</gene>
<evidence type="ECO:0000259" key="4">
    <source>
        <dbReference type="PROSITE" id="PS51766"/>
    </source>
</evidence>
<dbReference type="InterPro" id="IPR036881">
    <property type="entry name" value="Glyco_hydro_3_C_sf"/>
</dbReference>
<dbReference type="EMBL" id="WHOD01000109">
    <property type="protein sequence ID" value="NOU97385.1"/>
    <property type="molecule type" value="Genomic_DNA"/>
</dbReference>
<dbReference type="InterPro" id="IPR050288">
    <property type="entry name" value="Cellulose_deg_GH3"/>
</dbReference>
<dbReference type="Gene3D" id="1.10.1330.10">
    <property type="entry name" value="Dockerin domain"/>
    <property type="match status" value="1"/>
</dbReference>
<evidence type="ECO:0000313" key="5">
    <source>
        <dbReference type="EMBL" id="NOU97385.1"/>
    </source>
</evidence>
<dbReference type="PRINTS" id="PR00133">
    <property type="entry name" value="GLHYDRLASE3"/>
</dbReference>
<dbReference type="InterPro" id="IPR036962">
    <property type="entry name" value="Glyco_hydro_3_N_sf"/>
</dbReference>
<feature type="domain" description="Dockerin" evidence="4">
    <location>
        <begin position="867"/>
        <end position="928"/>
    </location>
</feature>
<dbReference type="Pfam" id="PF00933">
    <property type="entry name" value="Glyco_hydro_3"/>
    <property type="match status" value="1"/>
</dbReference>
<dbReference type="Pfam" id="PF14310">
    <property type="entry name" value="Fn3-like"/>
    <property type="match status" value="1"/>
</dbReference>
<dbReference type="CDD" id="cd14254">
    <property type="entry name" value="Dockerin_II"/>
    <property type="match status" value="1"/>
</dbReference>
<dbReference type="InterPro" id="IPR018247">
    <property type="entry name" value="EF_Hand_1_Ca_BS"/>
</dbReference>
<name>A0A972GWF7_9BACL</name>
<organism evidence="5 6">
    <name type="scientific">Paenibacillus foliorum</name>
    <dbReference type="NCBI Taxonomy" id="2654974"/>
    <lineage>
        <taxon>Bacteria</taxon>
        <taxon>Bacillati</taxon>
        <taxon>Bacillota</taxon>
        <taxon>Bacilli</taxon>
        <taxon>Bacillales</taxon>
        <taxon>Paenibacillaceae</taxon>
        <taxon>Paenibacillus</taxon>
    </lineage>
</organism>
<keyword evidence="6" id="KW-1185">Reference proteome</keyword>
<dbReference type="SMART" id="SM01217">
    <property type="entry name" value="Fn3_like"/>
    <property type="match status" value="1"/>
</dbReference>
<accession>A0A972GWF7</accession>
<dbReference type="FunFam" id="2.60.40.10:FF:000495">
    <property type="entry name" value="Periplasmic beta-glucosidase"/>
    <property type="match status" value="1"/>
</dbReference>
<dbReference type="AlphaFoldDB" id="A0A972GWF7"/>
<dbReference type="Gene3D" id="2.60.40.680">
    <property type="match status" value="1"/>
</dbReference>
<dbReference type="InterPro" id="IPR036439">
    <property type="entry name" value="Dockerin_dom_sf"/>
</dbReference>
<dbReference type="PROSITE" id="PS51766">
    <property type="entry name" value="DOCKERIN"/>
    <property type="match status" value="1"/>
</dbReference>
<dbReference type="InterPro" id="IPR026891">
    <property type="entry name" value="Fn3-like"/>
</dbReference>
<proteinExistence type="inferred from homology"/>
<dbReference type="Gene3D" id="3.20.20.300">
    <property type="entry name" value="Glycoside hydrolase, family 3, N-terminal domain"/>
    <property type="match status" value="1"/>
</dbReference>
<dbReference type="PROSITE" id="PS00018">
    <property type="entry name" value="EF_HAND_1"/>
    <property type="match status" value="2"/>
</dbReference>
<dbReference type="SUPFAM" id="SSF52279">
    <property type="entry name" value="Beta-D-glucan exohydrolase, C-terminal domain"/>
    <property type="match status" value="1"/>
</dbReference>
<dbReference type="InterPro" id="IPR008965">
    <property type="entry name" value="CBM2/CBM3_carb-bd_dom_sf"/>
</dbReference>
<reference evidence="5" key="1">
    <citation type="submission" date="2019-10" db="EMBL/GenBank/DDBJ databases">
        <title>Description of Paenibacillus glebae sp. nov.</title>
        <authorList>
            <person name="Carlier A."/>
            <person name="Qi S."/>
        </authorList>
    </citation>
    <scope>NUCLEOTIDE SEQUENCE</scope>
    <source>
        <strain evidence="5">LMG 31456</strain>
    </source>
</reference>
<dbReference type="Gene3D" id="3.40.50.1700">
    <property type="entry name" value="Glycoside hydrolase family 3 C-terminal domain"/>
    <property type="match status" value="1"/>
</dbReference>
<dbReference type="PANTHER" id="PTHR42715:SF10">
    <property type="entry name" value="BETA-GLUCOSIDASE"/>
    <property type="match status" value="1"/>
</dbReference>
<evidence type="ECO:0000256" key="3">
    <source>
        <dbReference type="SAM" id="SignalP"/>
    </source>
</evidence>
<dbReference type="SUPFAM" id="SSF49384">
    <property type="entry name" value="Carbohydrate-binding domain"/>
    <property type="match status" value="1"/>
</dbReference>
<dbReference type="Gene3D" id="2.60.40.10">
    <property type="entry name" value="Immunoglobulins"/>
    <property type="match status" value="1"/>
</dbReference>
<dbReference type="Pfam" id="PF01915">
    <property type="entry name" value="Glyco_hydro_3_C"/>
    <property type="match status" value="1"/>
</dbReference>
<dbReference type="InterPro" id="IPR016134">
    <property type="entry name" value="Dockerin_dom"/>
</dbReference>
<keyword evidence="3" id="KW-0732">Signal</keyword>
<dbReference type="InterPro" id="IPR002105">
    <property type="entry name" value="Dockerin_1_rpt"/>
</dbReference>
<dbReference type="Proteomes" id="UP000641588">
    <property type="component" value="Unassembled WGS sequence"/>
</dbReference>
<dbReference type="InterPro" id="IPR002772">
    <property type="entry name" value="Glyco_hydro_3_C"/>
</dbReference>
<feature type="signal peptide" evidence="3">
    <location>
        <begin position="1"/>
        <end position="25"/>
    </location>
</feature>
<dbReference type="InterPro" id="IPR017853">
    <property type="entry name" value="GH"/>
</dbReference>
<dbReference type="InterPro" id="IPR002102">
    <property type="entry name" value="Cohesin_dom"/>
</dbReference>